<accession>A0A0M0J7V2</accession>
<protein>
    <submittedName>
        <fullName evidence="3">Uncharacterized protein</fullName>
    </submittedName>
</protein>
<comment type="caution">
    <text evidence="3">The sequence shown here is derived from an EMBL/GenBank/DDBJ whole genome shotgun (WGS) entry which is preliminary data.</text>
</comment>
<feature type="coiled-coil region" evidence="1">
    <location>
        <begin position="15"/>
        <end position="60"/>
    </location>
</feature>
<dbReference type="OrthoDB" id="431067at2759"/>
<organism evidence="3 4">
    <name type="scientific">Chrysochromulina tobinii</name>
    <dbReference type="NCBI Taxonomy" id="1460289"/>
    <lineage>
        <taxon>Eukaryota</taxon>
        <taxon>Haptista</taxon>
        <taxon>Haptophyta</taxon>
        <taxon>Prymnesiophyceae</taxon>
        <taxon>Prymnesiales</taxon>
        <taxon>Chrysochromulinaceae</taxon>
        <taxon>Chrysochromulina</taxon>
    </lineage>
</organism>
<keyword evidence="2" id="KW-0472">Membrane</keyword>
<keyword evidence="4" id="KW-1185">Reference proteome</keyword>
<evidence type="ECO:0000313" key="4">
    <source>
        <dbReference type="Proteomes" id="UP000037460"/>
    </source>
</evidence>
<gene>
    <name evidence="3" type="ORF">Ctob_006362</name>
</gene>
<keyword evidence="1" id="KW-0175">Coiled coil</keyword>
<reference evidence="4" key="1">
    <citation type="journal article" date="2015" name="PLoS Genet.">
        <title>Genome Sequence and Transcriptome Analyses of Chrysochromulina tobin: Metabolic Tools for Enhanced Algal Fitness in the Prominent Order Prymnesiales (Haptophyceae).</title>
        <authorList>
            <person name="Hovde B.T."/>
            <person name="Deodato C.R."/>
            <person name="Hunsperger H.M."/>
            <person name="Ryken S.A."/>
            <person name="Yost W."/>
            <person name="Jha R.K."/>
            <person name="Patterson J."/>
            <person name="Monnat R.J. Jr."/>
            <person name="Barlow S.B."/>
            <person name="Starkenburg S.R."/>
            <person name="Cattolico R.A."/>
        </authorList>
    </citation>
    <scope>NUCLEOTIDE SEQUENCE</scope>
    <source>
        <strain evidence="4">CCMP291</strain>
    </source>
</reference>
<name>A0A0M0J7V2_9EUKA</name>
<dbReference type="AlphaFoldDB" id="A0A0M0J7V2"/>
<feature type="transmembrane region" description="Helical" evidence="2">
    <location>
        <begin position="128"/>
        <end position="149"/>
    </location>
</feature>
<evidence type="ECO:0000313" key="3">
    <source>
        <dbReference type="EMBL" id="KOO22308.1"/>
    </source>
</evidence>
<sequence>MGLLESFGTKDKVSYEQLKDQTEDAIADAMELANDVQSKLANAKQELADAQALATAKLEEGQALSVLLQDKDAPLQLKVVKTLAFLNGPILGCLKFIWRVFCCLLPLYEKLFRAAYFFYTWAPKKVMTMVFGVILCFFGGTYVASLAAVEAFRNMGGDRVIADVLFVYNELKALNEANEKDEAEAALNPNDEHKTAEELFAEEKYDCPSLPLIAEELFAEEKYDCP</sequence>
<keyword evidence="2" id="KW-1133">Transmembrane helix</keyword>
<dbReference type="EMBL" id="JWZX01003289">
    <property type="protein sequence ID" value="KOO22308.1"/>
    <property type="molecule type" value="Genomic_DNA"/>
</dbReference>
<dbReference type="Proteomes" id="UP000037460">
    <property type="component" value="Unassembled WGS sequence"/>
</dbReference>
<evidence type="ECO:0000256" key="1">
    <source>
        <dbReference type="SAM" id="Coils"/>
    </source>
</evidence>
<keyword evidence="2" id="KW-0812">Transmembrane</keyword>
<proteinExistence type="predicted"/>
<evidence type="ECO:0000256" key="2">
    <source>
        <dbReference type="SAM" id="Phobius"/>
    </source>
</evidence>